<keyword evidence="2" id="KW-1185">Reference proteome</keyword>
<dbReference type="EMBL" id="FWXZ01000003">
    <property type="protein sequence ID" value="SMC65282.1"/>
    <property type="molecule type" value="Genomic_DNA"/>
</dbReference>
<evidence type="ECO:0000313" key="1">
    <source>
        <dbReference type="EMBL" id="SMC65282.1"/>
    </source>
</evidence>
<keyword evidence="1" id="KW-0238">DNA-binding</keyword>
<name>A0AC61PLS6_9FIRM</name>
<evidence type="ECO:0000313" key="2">
    <source>
        <dbReference type="Proteomes" id="UP000192328"/>
    </source>
</evidence>
<organism evidence="1 2">
    <name type="scientific">Aristaeella lactis</name>
    <dbReference type="NCBI Taxonomy" id="3046383"/>
    <lineage>
        <taxon>Bacteria</taxon>
        <taxon>Bacillati</taxon>
        <taxon>Bacillota</taxon>
        <taxon>Clostridia</taxon>
        <taxon>Eubacteriales</taxon>
        <taxon>Aristaeellaceae</taxon>
        <taxon>Aristaeella</taxon>
    </lineage>
</organism>
<proteinExistence type="predicted"/>
<gene>
    <name evidence="1" type="ORF">SAMN06297397_1785</name>
</gene>
<reference evidence="1" key="1">
    <citation type="submission" date="2017-04" db="EMBL/GenBank/DDBJ databases">
        <authorList>
            <person name="Varghese N."/>
            <person name="Submissions S."/>
        </authorList>
    </citation>
    <scope>NUCLEOTIDE SEQUENCE</scope>
    <source>
        <strain evidence="1">WTE2008</strain>
    </source>
</reference>
<dbReference type="Proteomes" id="UP000192328">
    <property type="component" value="Unassembled WGS sequence"/>
</dbReference>
<sequence>MNYDEAMNMEQVEFGSMPPQAFLLGLLSAFDNRYQASADAFFEGITWKQFFAIICVNLCKEPPTLNDLSEVMGSSHQNVKQILLKLEKKGFVTLEPDEKDKRKQRILITDQCREFCDKNDEQSRRIISRIFADVEEDDLTVTIRTIMKMERNVSNL</sequence>
<accession>A0AC61PLS6</accession>
<comment type="caution">
    <text evidence="1">The sequence shown here is derived from an EMBL/GenBank/DDBJ whole genome shotgun (WGS) entry which is preliminary data.</text>
</comment>
<protein>
    <submittedName>
        <fullName evidence="1">DNA-binding transcriptional regulator, MarR family</fullName>
    </submittedName>
</protein>